<dbReference type="OrthoDB" id="467577at2"/>
<keyword evidence="2" id="KW-1185">Reference proteome</keyword>
<evidence type="ECO:0000313" key="1">
    <source>
        <dbReference type="EMBL" id="ADN18462.1"/>
    </source>
</evidence>
<dbReference type="KEGG" id="cyj:Cyan7822_6808"/>
<geneLocation type="plasmid" evidence="1 2">
    <name>Cy782203</name>
</geneLocation>
<organism evidence="1 2">
    <name type="scientific">Gloeothece verrucosa (strain PCC 7822)</name>
    <name type="common">Cyanothece sp. (strain PCC 7822)</name>
    <dbReference type="NCBI Taxonomy" id="497965"/>
    <lineage>
        <taxon>Bacteria</taxon>
        <taxon>Bacillati</taxon>
        <taxon>Cyanobacteriota</taxon>
        <taxon>Cyanophyceae</taxon>
        <taxon>Oscillatoriophycideae</taxon>
        <taxon>Chroococcales</taxon>
        <taxon>Aphanothecaceae</taxon>
        <taxon>Gloeothece</taxon>
        <taxon>Gloeothece verrucosa</taxon>
    </lineage>
</organism>
<dbReference type="HOGENOM" id="CLU_2301155_0_0_3"/>
<gene>
    <name evidence="1" type="ordered locus">Cyan7822_6808</name>
</gene>
<name>E0UND2_GLOV7</name>
<keyword evidence="1" id="KW-0614">Plasmid</keyword>
<dbReference type="AlphaFoldDB" id="E0UND2"/>
<dbReference type="RefSeq" id="WP_013325588.1">
    <property type="nucleotide sequence ID" value="NC_014502.1"/>
</dbReference>
<sequence>MKITEKIKETLKSAKEEKLEPFPADLEIETVEFFDQLGVIGGHTPLGFFELNRYDDHVFEYIAVYVNGTLAYFLEKPGKNEKVLFNRVQNLKSILNPIGR</sequence>
<proteinExistence type="predicted"/>
<reference evidence="2" key="1">
    <citation type="journal article" date="2011" name="MBio">
        <title>Novel metabolic attributes of the genus Cyanothece, comprising a group of unicellular nitrogen-fixing Cyanobacteria.</title>
        <authorList>
            <person name="Bandyopadhyay A."/>
            <person name="Elvitigala T."/>
            <person name="Welsh E."/>
            <person name="Stockel J."/>
            <person name="Liberton M."/>
            <person name="Min H."/>
            <person name="Sherman L.A."/>
            <person name="Pakrasi H.B."/>
        </authorList>
    </citation>
    <scope>NUCLEOTIDE SEQUENCE [LARGE SCALE GENOMIC DNA]</scope>
    <source>
        <strain evidence="2">PCC 7822</strain>
        <plasmid evidence="2">Cy782203</plasmid>
    </source>
</reference>
<dbReference type="Proteomes" id="UP000008206">
    <property type="component" value="Plasmid Cy782203"/>
</dbReference>
<protein>
    <submittedName>
        <fullName evidence="1">Uncharacterized protein</fullName>
    </submittedName>
</protein>
<evidence type="ECO:0000313" key="2">
    <source>
        <dbReference type="Proteomes" id="UP000008206"/>
    </source>
</evidence>
<dbReference type="EMBL" id="CP002201">
    <property type="protein sequence ID" value="ADN18462.1"/>
    <property type="molecule type" value="Genomic_DNA"/>
</dbReference>
<accession>E0UND2</accession>